<protein>
    <submittedName>
        <fullName evidence="2">Uncharacterized protein</fullName>
    </submittedName>
</protein>
<evidence type="ECO:0000313" key="3">
    <source>
        <dbReference type="Proteomes" id="UP000290289"/>
    </source>
</evidence>
<keyword evidence="3" id="KW-1185">Reference proteome</keyword>
<feature type="compositionally biased region" description="Low complexity" evidence="1">
    <location>
        <begin position="75"/>
        <end position="84"/>
    </location>
</feature>
<comment type="caution">
    <text evidence="2">The sequence shown here is derived from an EMBL/GenBank/DDBJ whole genome shotgun (WGS) entry which is preliminary data.</text>
</comment>
<sequence length="94" mass="11055">MGGRRTVRAAQKKWTNWGRRHRWEMSARCDIKTRLHYFDNLATTKTPPWTTILDQRLGGLLPYATTPRYSEMSRPPSDLDLSSLQPRNFPHSRN</sequence>
<gene>
    <name evidence="2" type="ORF">DVH24_007943</name>
</gene>
<name>A0A498JNL0_MALDO</name>
<proteinExistence type="predicted"/>
<dbReference type="EMBL" id="RDQH01000332">
    <property type="protein sequence ID" value="RXH95443.1"/>
    <property type="molecule type" value="Genomic_DNA"/>
</dbReference>
<dbReference type="Proteomes" id="UP000290289">
    <property type="component" value="Chromosome 6"/>
</dbReference>
<evidence type="ECO:0000313" key="2">
    <source>
        <dbReference type="EMBL" id="RXH95443.1"/>
    </source>
</evidence>
<accession>A0A498JNL0</accession>
<dbReference type="AlphaFoldDB" id="A0A498JNL0"/>
<reference evidence="2 3" key="1">
    <citation type="submission" date="2018-10" db="EMBL/GenBank/DDBJ databases">
        <title>A high-quality apple genome assembly.</title>
        <authorList>
            <person name="Hu J."/>
        </authorList>
    </citation>
    <scope>NUCLEOTIDE SEQUENCE [LARGE SCALE GENOMIC DNA]</scope>
    <source>
        <strain evidence="3">cv. HFTH1</strain>
        <tissue evidence="2">Young leaf</tissue>
    </source>
</reference>
<evidence type="ECO:0000256" key="1">
    <source>
        <dbReference type="SAM" id="MobiDB-lite"/>
    </source>
</evidence>
<feature type="region of interest" description="Disordered" evidence="1">
    <location>
        <begin position="66"/>
        <end position="94"/>
    </location>
</feature>
<organism evidence="2 3">
    <name type="scientific">Malus domestica</name>
    <name type="common">Apple</name>
    <name type="synonym">Pyrus malus</name>
    <dbReference type="NCBI Taxonomy" id="3750"/>
    <lineage>
        <taxon>Eukaryota</taxon>
        <taxon>Viridiplantae</taxon>
        <taxon>Streptophyta</taxon>
        <taxon>Embryophyta</taxon>
        <taxon>Tracheophyta</taxon>
        <taxon>Spermatophyta</taxon>
        <taxon>Magnoliopsida</taxon>
        <taxon>eudicotyledons</taxon>
        <taxon>Gunneridae</taxon>
        <taxon>Pentapetalae</taxon>
        <taxon>rosids</taxon>
        <taxon>fabids</taxon>
        <taxon>Rosales</taxon>
        <taxon>Rosaceae</taxon>
        <taxon>Amygdaloideae</taxon>
        <taxon>Maleae</taxon>
        <taxon>Malus</taxon>
    </lineage>
</organism>